<sequence>ILKWENVADDKHANRWLVFIAYLMGLSIGVHLLNLLAIPAIVFVYYFRKYKPSKKGIISAATIAVLLLGIMMYIIIPYAVKLAAWFELLSVNGFGLPYNSGIIFYALAITGLLIWGLRYTLKKGKVLWNTVLICLM</sequence>
<evidence type="ECO:0000256" key="1">
    <source>
        <dbReference type="SAM" id="Phobius"/>
    </source>
</evidence>
<dbReference type="InterPro" id="IPR021280">
    <property type="entry name" value="TMEM260-like"/>
</dbReference>
<keyword evidence="1" id="KW-1133">Transmembrane helix</keyword>
<dbReference type="EMBL" id="BARW01013570">
    <property type="protein sequence ID" value="GAI81316.1"/>
    <property type="molecule type" value="Genomic_DNA"/>
</dbReference>
<keyword evidence="1" id="KW-0472">Membrane</keyword>
<feature type="transmembrane region" description="Helical" evidence="1">
    <location>
        <begin position="20"/>
        <end position="45"/>
    </location>
</feature>
<evidence type="ECO:0008006" key="3">
    <source>
        <dbReference type="Google" id="ProtNLM"/>
    </source>
</evidence>
<comment type="caution">
    <text evidence="2">The sequence shown here is derived from an EMBL/GenBank/DDBJ whole genome shotgun (WGS) entry which is preliminary data.</text>
</comment>
<feature type="transmembrane region" description="Helical" evidence="1">
    <location>
        <begin position="96"/>
        <end position="117"/>
    </location>
</feature>
<name>X1SQ87_9ZZZZ</name>
<proteinExistence type="predicted"/>
<evidence type="ECO:0000313" key="2">
    <source>
        <dbReference type="EMBL" id="GAI81316.1"/>
    </source>
</evidence>
<protein>
    <recommendedName>
        <fullName evidence="3">DUF2723 domain-containing protein</fullName>
    </recommendedName>
</protein>
<dbReference type="Pfam" id="PF11028">
    <property type="entry name" value="TMEM260-like"/>
    <property type="match status" value="1"/>
</dbReference>
<keyword evidence="1" id="KW-0812">Transmembrane</keyword>
<feature type="non-terminal residue" evidence="2">
    <location>
        <position position="1"/>
    </location>
</feature>
<reference evidence="2" key="1">
    <citation type="journal article" date="2014" name="Front. Microbiol.">
        <title>High frequency of phylogenetically diverse reductive dehalogenase-homologous genes in deep subseafloor sedimentary metagenomes.</title>
        <authorList>
            <person name="Kawai M."/>
            <person name="Futagami T."/>
            <person name="Toyoda A."/>
            <person name="Takaki Y."/>
            <person name="Nishi S."/>
            <person name="Hori S."/>
            <person name="Arai W."/>
            <person name="Tsubouchi T."/>
            <person name="Morono Y."/>
            <person name="Uchiyama I."/>
            <person name="Ito T."/>
            <person name="Fujiyama A."/>
            <person name="Inagaki F."/>
            <person name="Takami H."/>
        </authorList>
    </citation>
    <scope>NUCLEOTIDE SEQUENCE</scope>
    <source>
        <strain evidence="2">Expedition CK06-06</strain>
    </source>
</reference>
<feature type="non-terminal residue" evidence="2">
    <location>
        <position position="136"/>
    </location>
</feature>
<feature type="transmembrane region" description="Helical" evidence="1">
    <location>
        <begin position="57"/>
        <end position="76"/>
    </location>
</feature>
<accession>X1SQ87</accession>
<dbReference type="PANTHER" id="PTHR16214:SF3">
    <property type="entry name" value="TRANSMEMBRANE PROTEIN 260"/>
    <property type="match status" value="1"/>
</dbReference>
<organism evidence="2">
    <name type="scientific">marine sediment metagenome</name>
    <dbReference type="NCBI Taxonomy" id="412755"/>
    <lineage>
        <taxon>unclassified sequences</taxon>
        <taxon>metagenomes</taxon>
        <taxon>ecological metagenomes</taxon>
    </lineage>
</organism>
<gene>
    <name evidence="2" type="ORF">S12H4_24770</name>
</gene>
<dbReference type="AlphaFoldDB" id="X1SQ87"/>
<dbReference type="InterPro" id="IPR052724">
    <property type="entry name" value="GT117_domain-containing"/>
</dbReference>
<dbReference type="PANTHER" id="PTHR16214">
    <property type="entry name" value="TRANSMEMBRANE PROTEIN 260"/>
    <property type="match status" value="1"/>
</dbReference>